<sequence>MFKRLSVWLLAFVLCLPFLSIAPNGANAAPANGNFGFATGYSILTMSDADMNAWLDGMSATGAKYIRFDFSWGFVQSGGSASYDWSQTDRVVNAAIAKGFKILPVISHLPGWAGTPATMNAANFQNFAYNLGLRYIPKGITEYEMWNEANIQGFSPRTTSIKY</sequence>
<dbReference type="AlphaFoldDB" id="A0A9X4KH02"/>
<comment type="caution">
    <text evidence="5">The sequence shown here is derived from an EMBL/GenBank/DDBJ whole genome shotgun (WGS) entry which is preliminary data.</text>
</comment>
<name>A0A9X4KH02_9BACL</name>
<proteinExistence type="inferred from homology"/>
<evidence type="ECO:0000313" key="5">
    <source>
        <dbReference type="EMBL" id="MDG0791815.1"/>
    </source>
</evidence>
<evidence type="ECO:0000313" key="6">
    <source>
        <dbReference type="Proteomes" id="UP001153387"/>
    </source>
</evidence>
<dbReference type="EMBL" id="JAPDHZ010000003">
    <property type="protein sequence ID" value="MDG0791815.1"/>
    <property type="molecule type" value="Genomic_DNA"/>
</dbReference>
<keyword evidence="6" id="KW-1185">Reference proteome</keyword>
<comment type="similarity">
    <text evidence="3">Belongs to the glycosyl hydrolase 14 family.</text>
</comment>
<dbReference type="Proteomes" id="UP001153387">
    <property type="component" value="Unassembled WGS sequence"/>
</dbReference>
<evidence type="ECO:0000256" key="1">
    <source>
        <dbReference type="ARBA" id="ARBA00023277"/>
    </source>
</evidence>
<dbReference type="EC" id="3.2.1.2" evidence="3"/>
<dbReference type="Gene3D" id="3.20.20.80">
    <property type="entry name" value="Glycosidases"/>
    <property type="match status" value="1"/>
</dbReference>
<dbReference type="Pfam" id="PF01373">
    <property type="entry name" value="Glyco_hydro_14"/>
    <property type="match status" value="1"/>
</dbReference>
<dbReference type="GO" id="GO:0016161">
    <property type="term" value="F:beta-amylase activity"/>
    <property type="evidence" value="ECO:0007669"/>
    <property type="project" value="UniProtKB-EC"/>
</dbReference>
<protein>
    <recommendedName>
        <fullName evidence="3">Beta-amylase</fullName>
        <ecNumber evidence="3">3.2.1.2</ecNumber>
    </recommendedName>
</protein>
<evidence type="ECO:0000256" key="3">
    <source>
        <dbReference type="RuleBase" id="RU000509"/>
    </source>
</evidence>
<accession>A0A9X4KH02</accession>
<keyword evidence="3" id="KW-0378">Hydrolase</keyword>
<comment type="catalytic activity">
    <reaction evidence="3">
        <text>Hydrolysis of (1-&gt;4)-alpha-D-glucosidic linkages in polysaccharides so as to remove successive maltose units from the non-reducing ends of the chains.</text>
        <dbReference type="EC" id="3.2.1.2"/>
    </reaction>
</comment>
<reference evidence="5 6" key="1">
    <citation type="submission" date="2022-10" db="EMBL/GenBank/DDBJ databases">
        <title>Comparative genomic analysis of Cohnella hashimotonis sp. nov., isolated from the International Space Station.</title>
        <authorList>
            <person name="Simpson A."/>
            <person name="Venkateswaran K."/>
        </authorList>
    </citation>
    <scope>NUCLEOTIDE SEQUENCE [LARGE SCALE GENOMIC DNA]</scope>
    <source>
        <strain evidence="5 6">DSM 18997</strain>
    </source>
</reference>
<evidence type="ECO:0000256" key="4">
    <source>
        <dbReference type="SAM" id="SignalP"/>
    </source>
</evidence>
<evidence type="ECO:0000256" key="2">
    <source>
        <dbReference type="ARBA" id="ARBA00023326"/>
    </source>
</evidence>
<keyword evidence="1 3" id="KW-0119">Carbohydrate metabolism</keyword>
<feature type="chain" id="PRO_5040944845" description="Beta-amylase" evidence="4">
    <location>
        <begin position="29"/>
        <end position="163"/>
    </location>
</feature>
<gene>
    <name evidence="5" type="ORF">OMP38_13805</name>
</gene>
<dbReference type="InterPro" id="IPR051923">
    <property type="entry name" value="Glycosyl_Hydrolase_39"/>
</dbReference>
<dbReference type="InterPro" id="IPR017853">
    <property type="entry name" value="GH"/>
</dbReference>
<keyword evidence="2 3" id="KW-0624">Polysaccharide degradation</keyword>
<dbReference type="GO" id="GO:0000272">
    <property type="term" value="P:polysaccharide catabolic process"/>
    <property type="evidence" value="ECO:0007669"/>
    <property type="project" value="UniProtKB-KW"/>
</dbReference>
<organism evidence="5 6">
    <name type="scientific">Cohnella ginsengisoli</name>
    <dbReference type="NCBI Taxonomy" id="425004"/>
    <lineage>
        <taxon>Bacteria</taxon>
        <taxon>Bacillati</taxon>
        <taxon>Bacillota</taxon>
        <taxon>Bacilli</taxon>
        <taxon>Bacillales</taxon>
        <taxon>Paenibacillaceae</taxon>
        <taxon>Cohnella</taxon>
    </lineage>
</organism>
<feature type="signal peptide" evidence="4">
    <location>
        <begin position="1"/>
        <end position="28"/>
    </location>
</feature>
<keyword evidence="3" id="KW-0326">Glycosidase</keyword>
<dbReference type="RefSeq" id="WP_277565662.1">
    <property type="nucleotide sequence ID" value="NZ_JAPDHZ010000003.1"/>
</dbReference>
<dbReference type="PANTHER" id="PTHR12631">
    <property type="entry name" value="ALPHA-L-IDURONIDASE"/>
    <property type="match status" value="1"/>
</dbReference>
<dbReference type="PANTHER" id="PTHR12631:SF10">
    <property type="entry name" value="BETA-XYLOSIDASE-LIKE PROTEIN-RELATED"/>
    <property type="match status" value="1"/>
</dbReference>
<keyword evidence="4" id="KW-0732">Signal</keyword>
<dbReference type="InterPro" id="IPR001554">
    <property type="entry name" value="Glyco_hydro_14"/>
</dbReference>
<dbReference type="SUPFAM" id="SSF51445">
    <property type="entry name" value="(Trans)glycosidases"/>
    <property type="match status" value="1"/>
</dbReference>